<keyword evidence="4" id="KW-1185">Reference proteome</keyword>
<proteinExistence type="predicted"/>
<dbReference type="RefSeq" id="WP_015323225.1">
    <property type="nucleotide sequence ID" value="NC_019975.1"/>
</dbReference>
<protein>
    <recommendedName>
        <fullName evidence="2">NrS-1 polymerase-like HBD domain-containing protein</fullName>
    </recommendedName>
</protein>
<evidence type="ECO:0000256" key="1">
    <source>
        <dbReference type="SAM" id="MobiDB-lite"/>
    </source>
</evidence>
<feature type="region of interest" description="Disordered" evidence="1">
    <location>
        <begin position="202"/>
        <end position="225"/>
    </location>
</feature>
<dbReference type="Proteomes" id="UP000010878">
    <property type="component" value="Plasmid 1"/>
</dbReference>
<dbReference type="OrthoDB" id="238910at2157"/>
<reference evidence="3 4" key="1">
    <citation type="submission" date="2012-11" db="EMBL/GenBank/DDBJ databases">
        <title>FINISHED of Natronococcus occultus SP4, DSM 3396.</title>
        <authorList>
            <consortium name="DOE Joint Genome Institute"/>
            <person name="Eisen J."/>
            <person name="Huntemann M."/>
            <person name="Wei C.-L."/>
            <person name="Han J."/>
            <person name="Detter J.C."/>
            <person name="Han C."/>
            <person name="Tapia R."/>
            <person name="Chen A."/>
            <person name="Kyrpides N."/>
            <person name="Mavromatis K."/>
            <person name="Markowitz V."/>
            <person name="Szeto E."/>
            <person name="Ivanova N."/>
            <person name="Mikhailova N."/>
            <person name="Ovchinnikova G."/>
            <person name="Pagani I."/>
            <person name="Pati A."/>
            <person name="Goodwin L."/>
            <person name="Nordberg H.P."/>
            <person name="Cantor M.N."/>
            <person name="Hua S.X."/>
            <person name="Woyke T."/>
            <person name="Eisen J."/>
            <person name="Klenk H.-P."/>
            <person name="Klenk H.-P."/>
        </authorList>
    </citation>
    <scope>NUCLEOTIDE SEQUENCE [LARGE SCALE GENOMIC DNA]</scope>
    <source>
        <strain evidence="3 4">SP4</strain>
        <plasmid evidence="4">Plasmid 1</plasmid>
    </source>
</reference>
<dbReference type="GeneID" id="14405803"/>
<evidence type="ECO:0000259" key="2">
    <source>
        <dbReference type="Pfam" id="PF22763"/>
    </source>
</evidence>
<dbReference type="InterPro" id="IPR054468">
    <property type="entry name" value="NrSPol-like_HBD"/>
</dbReference>
<feature type="compositionally biased region" description="Low complexity" evidence="1">
    <location>
        <begin position="322"/>
        <end position="342"/>
    </location>
</feature>
<dbReference type="EMBL" id="CP003930">
    <property type="protein sequence ID" value="AGB39794.1"/>
    <property type="molecule type" value="Genomic_DNA"/>
</dbReference>
<evidence type="ECO:0000313" key="3">
    <source>
        <dbReference type="EMBL" id="AGB39794.1"/>
    </source>
</evidence>
<dbReference type="KEGG" id="nou:Natoc_4374"/>
<name>L0K617_9EURY</name>
<geneLocation type="plasmid" evidence="3">
    <name>1</name>
</geneLocation>
<dbReference type="Pfam" id="PF22763">
    <property type="entry name" value="NrS1-1_pol-like_HBD"/>
    <property type="match status" value="1"/>
</dbReference>
<feature type="domain" description="NrS-1 polymerase-like HBD" evidence="2">
    <location>
        <begin position="258"/>
        <end position="321"/>
    </location>
</feature>
<evidence type="ECO:0000313" key="4">
    <source>
        <dbReference type="Proteomes" id="UP000010878"/>
    </source>
</evidence>
<accession>L0K617</accession>
<sequence>MNGDRPDRPDALEVNSDGVAGELKARNQWLVWGYEWKEDREEWSKVPKDGSGGGYRIDATDPENGVTFDVAVETYESGNYDGLGYITDGDSLIVGFDWDDCRDPEQPHGSVPDIVGEAIADLDTYTEVSPSGTGYRQFAFGTRPDGGSRKDLPCDPVLEDTPHLEMYDGTGGRYLTVTGQHVDGTPEDVETRPQETKKIHEEFIGEDGSNDNDGGNSSQSAEPVDLDDRELIEEAKNAGNGDKFRQLWNGNTAGYPSQSEADAALCSMLAFWTAEDAHRMDRLFRDSGLMRDKWDEDRGAQTYGERTIQNAIANNSDVYNPSSSSYSVSDSLDSGSQSEASSQGGPVNFDEHNGCYGQWYTDEDGESHFDSWCNFTVQVESFLTEKETGDKWLELTVIPSTDEDPFTVEISPAALGDFRKFRKEVLAEGLTTTFDGGSSELNRLKEYIGTRQVPERVGTHQMGYHDGEIVLPTGVIGSDGWEDDPSYTHLETGTVMDRVCSIDPDKELSEDDIDDVRRTLRLLPETRDSERFLSVVGWFYASALRPLVMDWEGEFNHLNVLGDTEAGKTSTLTTLWQLFGMDAEPMSAKDESRYTLTGTMASSSGVPLLYDEYKPGEMATWRVKTFHDLLRSATIGSTAQRGNADGPNDVFKISAPLAIAGEQRIQGPAEKRRCVMTTFRRETTTAGSDTARAFAKLNGDSYRDENGEITRSEPVDFDAHALAYYQWIAAQDTDELRDLWDRAGERAANLLERFGVLEDLGDAPQQGIQTVLFGMAVYRQFALDMGLSKDEIDEIVPESDIADAVEFSSGVFAKTGRVSHVDRFIELCARASSNDYLAEDEHYTFVHKGTDREELRINTSKAFDRVTKFVADFNITGEDLLNRHSDYRSRFSEAYERSGSYVVADQQRSPPIGRALGINVSRAENNLEDFTRSRFSGESEGTSDEEDTVSICDLDAGMHQERVIVTVAEELEAPDWLGGKGYFSDDDGNLIQYEIAEGADPLGDFSEGDEVTLENFKIESRNGVETVVLSGISETSAASINGQVDSYDRAATDGGQENDSTTTFGEMKNEAQLFVANAKGNAIDCSRVHNHLVEEFGVSPEEAEEAAEDSRLIYHGESGVYSIN</sequence>
<dbReference type="HOGENOM" id="CLU_279871_0_0_2"/>
<gene>
    <name evidence="3" type="ORF">Natoc_4374</name>
</gene>
<keyword evidence="3" id="KW-0614">Plasmid</keyword>
<dbReference type="AlphaFoldDB" id="L0K617"/>
<feature type="region of interest" description="Disordered" evidence="1">
    <location>
        <begin position="314"/>
        <end position="348"/>
    </location>
</feature>
<organism evidence="3 4">
    <name type="scientific">Natronococcus occultus SP4</name>
    <dbReference type="NCBI Taxonomy" id="694430"/>
    <lineage>
        <taxon>Archaea</taxon>
        <taxon>Methanobacteriati</taxon>
        <taxon>Methanobacteriota</taxon>
        <taxon>Stenosarchaea group</taxon>
        <taxon>Halobacteria</taxon>
        <taxon>Halobacteriales</taxon>
        <taxon>Natrialbaceae</taxon>
        <taxon>Natronococcus</taxon>
    </lineage>
</organism>